<evidence type="ECO:0000256" key="2">
    <source>
        <dbReference type="ARBA" id="ARBA00010621"/>
    </source>
</evidence>
<feature type="transmembrane region" description="Helical" evidence="14">
    <location>
        <begin position="7"/>
        <end position="29"/>
    </location>
</feature>
<evidence type="ECO:0000256" key="14">
    <source>
        <dbReference type="HAMAP-Rule" id="MF_01006"/>
    </source>
</evidence>
<dbReference type="PANTHER" id="PTHR30622:SF4">
    <property type="entry name" value="UNDECAPRENYL-DIPHOSPHATASE"/>
    <property type="match status" value="1"/>
</dbReference>
<comment type="subcellular location">
    <subcellularLocation>
        <location evidence="1 14">Cell membrane</location>
        <topology evidence="1 14">Multi-pass membrane protein</topology>
    </subcellularLocation>
</comment>
<feature type="transmembrane region" description="Helical" evidence="14">
    <location>
        <begin position="214"/>
        <end position="234"/>
    </location>
</feature>
<feature type="transmembrane region" description="Helical" evidence="14">
    <location>
        <begin position="41"/>
        <end position="59"/>
    </location>
</feature>
<proteinExistence type="inferred from homology"/>
<dbReference type="GO" id="GO:0005886">
    <property type="term" value="C:plasma membrane"/>
    <property type="evidence" value="ECO:0007669"/>
    <property type="project" value="UniProtKB-SubCell"/>
</dbReference>
<feature type="transmembrane region" description="Helical" evidence="14">
    <location>
        <begin position="86"/>
        <end position="105"/>
    </location>
</feature>
<feature type="transmembrane region" description="Helical" evidence="14">
    <location>
        <begin position="246"/>
        <end position="264"/>
    </location>
</feature>
<evidence type="ECO:0000256" key="11">
    <source>
        <dbReference type="ARBA" id="ARBA00032707"/>
    </source>
</evidence>
<dbReference type="GO" id="GO:0046677">
    <property type="term" value="P:response to antibiotic"/>
    <property type="evidence" value="ECO:0007669"/>
    <property type="project" value="UniProtKB-UniRule"/>
</dbReference>
<gene>
    <name evidence="14" type="primary">uppP</name>
    <name evidence="15" type="ORF">SAMN05920897_10792</name>
</gene>
<keyword evidence="10 14" id="KW-0046">Antibiotic resistance</keyword>
<evidence type="ECO:0000256" key="6">
    <source>
        <dbReference type="ARBA" id="ARBA00022692"/>
    </source>
</evidence>
<evidence type="ECO:0000313" key="16">
    <source>
        <dbReference type="Proteomes" id="UP000186400"/>
    </source>
</evidence>
<keyword evidence="7 14" id="KW-0378">Hydrolase</keyword>
<dbReference type="STRING" id="159291.SAMN05920897_10792"/>
<evidence type="ECO:0000256" key="4">
    <source>
        <dbReference type="ARBA" id="ARBA00021581"/>
    </source>
</evidence>
<dbReference type="EMBL" id="FTMS01000007">
    <property type="protein sequence ID" value="SIQ34717.1"/>
    <property type="molecule type" value="Genomic_DNA"/>
</dbReference>
<comment type="function">
    <text evidence="14">Catalyzes the dephosphorylation of undecaprenyl diphosphate (UPP). Confers resistance to bacitracin.</text>
</comment>
<dbReference type="AlphaFoldDB" id="A0A1N6S0Z4"/>
<evidence type="ECO:0000313" key="15">
    <source>
        <dbReference type="EMBL" id="SIQ34717.1"/>
    </source>
</evidence>
<dbReference type="RefSeq" id="WP_076488523.1">
    <property type="nucleotide sequence ID" value="NZ_FTMS01000007.1"/>
</dbReference>
<evidence type="ECO:0000256" key="10">
    <source>
        <dbReference type="ARBA" id="ARBA00023251"/>
    </source>
</evidence>
<keyword evidence="9 14" id="KW-0472">Membrane</keyword>
<dbReference type="Pfam" id="PF02673">
    <property type="entry name" value="BacA"/>
    <property type="match status" value="1"/>
</dbReference>
<name>A0A1N6S0Z4_9SPIO</name>
<keyword evidence="6 14" id="KW-0812">Transmembrane</keyword>
<evidence type="ECO:0000256" key="8">
    <source>
        <dbReference type="ARBA" id="ARBA00022989"/>
    </source>
</evidence>
<feature type="transmembrane region" description="Helical" evidence="14">
    <location>
        <begin position="117"/>
        <end position="135"/>
    </location>
</feature>
<dbReference type="EC" id="3.6.1.27" evidence="3 14"/>
<keyword evidence="16" id="KW-1185">Reference proteome</keyword>
<evidence type="ECO:0000256" key="7">
    <source>
        <dbReference type="ARBA" id="ARBA00022801"/>
    </source>
</evidence>
<keyword evidence="14" id="KW-0961">Cell wall biogenesis/degradation</keyword>
<comment type="similarity">
    <text evidence="2 14">Belongs to the UppP family.</text>
</comment>
<evidence type="ECO:0000256" key="9">
    <source>
        <dbReference type="ARBA" id="ARBA00023136"/>
    </source>
</evidence>
<evidence type="ECO:0000256" key="1">
    <source>
        <dbReference type="ARBA" id="ARBA00004651"/>
    </source>
</evidence>
<dbReference type="GO" id="GO:0008360">
    <property type="term" value="P:regulation of cell shape"/>
    <property type="evidence" value="ECO:0007669"/>
    <property type="project" value="UniProtKB-KW"/>
</dbReference>
<feature type="transmembrane region" description="Helical" evidence="14">
    <location>
        <begin position="184"/>
        <end position="202"/>
    </location>
</feature>
<protein>
    <recommendedName>
        <fullName evidence="4 14">Undecaprenyl-diphosphatase</fullName>
        <ecNumber evidence="3 14">3.6.1.27</ecNumber>
    </recommendedName>
    <alternativeName>
        <fullName evidence="12 14">Bacitracin resistance protein</fullName>
    </alternativeName>
    <alternativeName>
        <fullName evidence="11 14">Undecaprenyl pyrophosphate phosphatase</fullName>
    </alternativeName>
</protein>
<keyword evidence="14" id="KW-0573">Peptidoglycan synthesis</keyword>
<dbReference type="PANTHER" id="PTHR30622">
    <property type="entry name" value="UNDECAPRENYL-DIPHOSPHATASE"/>
    <property type="match status" value="1"/>
</dbReference>
<dbReference type="GO" id="GO:0009252">
    <property type="term" value="P:peptidoglycan biosynthetic process"/>
    <property type="evidence" value="ECO:0007669"/>
    <property type="project" value="UniProtKB-KW"/>
</dbReference>
<dbReference type="GO" id="GO:0050380">
    <property type="term" value="F:undecaprenyl-diphosphatase activity"/>
    <property type="evidence" value="ECO:0007669"/>
    <property type="project" value="UniProtKB-UniRule"/>
</dbReference>
<evidence type="ECO:0000256" key="13">
    <source>
        <dbReference type="ARBA" id="ARBA00047594"/>
    </source>
</evidence>
<evidence type="ECO:0000256" key="12">
    <source>
        <dbReference type="ARBA" id="ARBA00032932"/>
    </source>
</evidence>
<dbReference type="GO" id="GO:0071555">
    <property type="term" value="P:cell wall organization"/>
    <property type="evidence" value="ECO:0007669"/>
    <property type="project" value="UniProtKB-KW"/>
</dbReference>
<sequence>MNFWQSILLGIVQGISEFIPISSSGHLVVMRAVLGIGEIPLVYDVVLHIATLIVVLVFFRERIMRMTAALLRWCARRSRQEDAQELKLTFLVVLATMVTVAIALVIRPLELHNEPRITAGAFLVTAALLAVAHLAKGRTGFDGIGRRHALVVGAVQGLAVIPGISRSGSTITAALHSGISREQAGEFSFLLSIPAILGAMVLEMRHLGELGEMVSPMAMAGGFLASLVFGFLSLSLLVRLIQGGKLWVFSLYLVPLGLWGLFALT</sequence>
<organism evidence="15 16">
    <name type="scientific">Alkalispirochaeta americana</name>
    <dbReference type="NCBI Taxonomy" id="159291"/>
    <lineage>
        <taxon>Bacteria</taxon>
        <taxon>Pseudomonadati</taxon>
        <taxon>Spirochaetota</taxon>
        <taxon>Spirochaetia</taxon>
        <taxon>Spirochaetales</taxon>
        <taxon>Spirochaetaceae</taxon>
        <taxon>Alkalispirochaeta</taxon>
    </lineage>
</organism>
<comment type="miscellaneous">
    <text evidence="14">Bacitracin is thought to be involved in the inhibition of peptidoglycan synthesis by sequestering undecaprenyl diphosphate, thereby reducing the pool of lipid carrier available.</text>
</comment>
<dbReference type="InterPro" id="IPR003824">
    <property type="entry name" value="UppP"/>
</dbReference>
<keyword evidence="14" id="KW-0133">Cell shape</keyword>
<accession>A0A1N6S0Z4</accession>
<dbReference type="HAMAP" id="MF_01006">
    <property type="entry name" value="Undec_diphosphatase"/>
    <property type="match status" value="1"/>
</dbReference>
<evidence type="ECO:0000256" key="5">
    <source>
        <dbReference type="ARBA" id="ARBA00022475"/>
    </source>
</evidence>
<dbReference type="OrthoDB" id="9808289at2"/>
<keyword evidence="5 14" id="KW-1003">Cell membrane</keyword>
<evidence type="ECO:0000256" key="3">
    <source>
        <dbReference type="ARBA" id="ARBA00012374"/>
    </source>
</evidence>
<dbReference type="Proteomes" id="UP000186400">
    <property type="component" value="Unassembled WGS sequence"/>
</dbReference>
<reference evidence="15 16" key="1">
    <citation type="submission" date="2017-01" db="EMBL/GenBank/DDBJ databases">
        <authorList>
            <person name="Mah S.A."/>
            <person name="Swanson W.J."/>
            <person name="Moy G.W."/>
            <person name="Vacquier V.D."/>
        </authorList>
    </citation>
    <scope>NUCLEOTIDE SEQUENCE [LARGE SCALE GENOMIC DNA]</scope>
    <source>
        <strain evidence="15 16">ASpG1</strain>
    </source>
</reference>
<keyword evidence="8 14" id="KW-1133">Transmembrane helix</keyword>
<comment type="catalytic activity">
    <reaction evidence="13 14">
        <text>di-trans,octa-cis-undecaprenyl diphosphate + H2O = di-trans,octa-cis-undecaprenyl phosphate + phosphate + H(+)</text>
        <dbReference type="Rhea" id="RHEA:28094"/>
        <dbReference type="ChEBI" id="CHEBI:15377"/>
        <dbReference type="ChEBI" id="CHEBI:15378"/>
        <dbReference type="ChEBI" id="CHEBI:43474"/>
        <dbReference type="ChEBI" id="CHEBI:58405"/>
        <dbReference type="ChEBI" id="CHEBI:60392"/>
        <dbReference type="EC" id="3.6.1.27"/>
    </reaction>
</comment>